<dbReference type="AlphaFoldDB" id="A0A9D4HLK7"/>
<organism evidence="1 2">
    <name type="scientific">Dreissena polymorpha</name>
    <name type="common">Zebra mussel</name>
    <name type="synonym">Mytilus polymorpha</name>
    <dbReference type="NCBI Taxonomy" id="45954"/>
    <lineage>
        <taxon>Eukaryota</taxon>
        <taxon>Metazoa</taxon>
        <taxon>Spiralia</taxon>
        <taxon>Lophotrochozoa</taxon>
        <taxon>Mollusca</taxon>
        <taxon>Bivalvia</taxon>
        <taxon>Autobranchia</taxon>
        <taxon>Heteroconchia</taxon>
        <taxon>Euheterodonta</taxon>
        <taxon>Imparidentia</taxon>
        <taxon>Neoheterodontei</taxon>
        <taxon>Myida</taxon>
        <taxon>Dreissenoidea</taxon>
        <taxon>Dreissenidae</taxon>
        <taxon>Dreissena</taxon>
    </lineage>
</organism>
<dbReference type="EMBL" id="JAIWYP010000012">
    <property type="protein sequence ID" value="KAH3723939.1"/>
    <property type="molecule type" value="Genomic_DNA"/>
</dbReference>
<evidence type="ECO:0000313" key="1">
    <source>
        <dbReference type="EMBL" id="KAH3723939.1"/>
    </source>
</evidence>
<name>A0A9D4HLK7_DREPO</name>
<comment type="caution">
    <text evidence="1">The sequence shown here is derived from an EMBL/GenBank/DDBJ whole genome shotgun (WGS) entry which is preliminary data.</text>
</comment>
<reference evidence="1" key="1">
    <citation type="journal article" date="2019" name="bioRxiv">
        <title>The Genome of the Zebra Mussel, Dreissena polymorpha: A Resource for Invasive Species Research.</title>
        <authorList>
            <person name="McCartney M.A."/>
            <person name="Auch B."/>
            <person name="Kono T."/>
            <person name="Mallez S."/>
            <person name="Zhang Y."/>
            <person name="Obille A."/>
            <person name="Becker A."/>
            <person name="Abrahante J.E."/>
            <person name="Garbe J."/>
            <person name="Badalamenti J.P."/>
            <person name="Herman A."/>
            <person name="Mangelson H."/>
            <person name="Liachko I."/>
            <person name="Sullivan S."/>
            <person name="Sone E.D."/>
            <person name="Koren S."/>
            <person name="Silverstein K.A.T."/>
            <person name="Beckman K.B."/>
            <person name="Gohl D.M."/>
        </authorList>
    </citation>
    <scope>NUCLEOTIDE SEQUENCE</scope>
    <source>
        <strain evidence="1">Duluth1</strain>
        <tissue evidence="1">Whole animal</tissue>
    </source>
</reference>
<dbReference type="Proteomes" id="UP000828390">
    <property type="component" value="Unassembled WGS sequence"/>
</dbReference>
<keyword evidence="2" id="KW-1185">Reference proteome</keyword>
<evidence type="ECO:0000313" key="2">
    <source>
        <dbReference type="Proteomes" id="UP000828390"/>
    </source>
</evidence>
<reference evidence="1" key="2">
    <citation type="submission" date="2020-11" db="EMBL/GenBank/DDBJ databases">
        <authorList>
            <person name="McCartney M.A."/>
            <person name="Auch B."/>
            <person name="Kono T."/>
            <person name="Mallez S."/>
            <person name="Becker A."/>
            <person name="Gohl D.M."/>
            <person name="Silverstein K.A.T."/>
            <person name="Koren S."/>
            <person name="Bechman K.B."/>
            <person name="Herman A."/>
            <person name="Abrahante J.E."/>
            <person name="Garbe J."/>
        </authorList>
    </citation>
    <scope>NUCLEOTIDE SEQUENCE</scope>
    <source>
        <strain evidence="1">Duluth1</strain>
        <tissue evidence="1">Whole animal</tissue>
    </source>
</reference>
<protein>
    <submittedName>
        <fullName evidence="1">Uncharacterized protein</fullName>
    </submittedName>
</protein>
<accession>A0A9D4HLK7</accession>
<gene>
    <name evidence="1" type="ORF">DPMN_049737</name>
</gene>
<sequence>MHGSLPDNYTSISIGGIHISNLKLADTIDLFGGTSRELQDLTSRLYENGGAYGLGSARRCLRPC</sequence>
<proteinExistence type="predicted"/>